<evidence type="ECO:0000313" key="1">
    <source>
        <dbReference type="EMBL" id="KAK1866868.1"/>
    </source>
</evidence>
<sequence>MARSTTTTRLAVAAATVAVAVASLLLARAGLRRSGTPATARDILAALRGRLAPAAGPGDVAHLPLLRLLAGSRMAWGRSTTPIPISEEALVAKAMLARRWADGEGGGGVDTLRLSVIRDYLSSRRLAAVVARCARARSCNVNEVDPLYGLTPLHVAAAAVDDATYAYLRDRGADEAATDLVGRPPRNLSFPHFVHNARAAAVARGDTTADCELPVVDVDGGAAAWGEVRRLVGEGEPVLMRGALRHVLDGGQAAIDGWTADAFVAAHGEEEVTVGAVPYARIFGLAATKMRLADYYARYVRGAAAGDDDLPLYVFEQSPAAAAPGYAALTRLVTTAFPCPGLIAHPREVGSASVHVFLGRAGSGAPAHIHADAVNAVVAGVKRWYVSPPRDSVYSRTPVAAWAAAIEEAPAVTDATPLRCTQRAGDVVYVPGEWGHAVVNGAEDTFGWAMELLNRRDTYAHLAPRETPRAGRVKPL</sequence>
<accession>A0ACC3CAQ0</accession>
<organism evidence="1 2">
    <name type="scientific">Pyropia yezoensis</name>
    <name type="common">Susabi-nori</name>
    <name type="synonym">Porphyra yezoensis</name>
    <dbReference type="NCBI Taxonomy" id="2788"/>
    <lineage>
        <taxon>Eukaryota</taxon>
        <taxon>Rhodophyta</taxon>
        <taxon>Bangiophyceae</taxon>
        <taxon>Bangiales</taxon>
        <taxon>Bangiaceae</taxon>
        <taxon>Pyropia</taxon>
    </lineage>
</organism>
<protein>
    <submittedName>
        <fullName evidence="1">Uncharacterized protein</fullName>
    </submittedName>
</protein>
<dbReference type="EMBL" id="CM020619">
    <property type="protein sequence ID" value="KAK1866868.1"/>
    <property type="molecule type" value="Genomic_DNA"/>
</dbReference>
<dbReference type="Proteomes" id="UP000798662">
    <property type="component" value="Chromosome 2"/>
</dbReference>
<name>A0ACC3CAQ0_PYRYE</name>
<evidence type="ECO:0000313" key="2">
    <source>
        <dbReference type="Proteomes" id="UP000798662"/>
    </source>
</evidence>
<proteinExistence type="predicted"/>
<gene>
    <name evidence="1" type="ORF">I4F81_009380</name>
</gene>
<comment type="caution">
    <text evidence="1">The sequence shown here is derived from an EMBL/GenBank/DDBJ whole genome shotgun (WGS) entry which is preliminary data.</text>
</comment>
<keyword evidence="2" id="KW-1185">Reference proteome</keyword>
<reference evidence="1" key="1">
    <citation type="submission" date="2019-11" db="EMBL/GenBank/DDBJ databases">
        <title>Nori genome reveals adaptations in red seaweeds to the harsh intertidal environment.</title>
        <authorList>
            <person name="Wang D."/>
            <person name="Mao Y."/>
        </authorList>
    </citation>
    <scope>NUCLEOTIDE SEQUENCE</scope>
    <source>
        <tissue evidence="1">Gametophyte</tissue>
    </source>
</reference>